<evidence type="ECO:0000256" key="3">
    <source>
        <dbReference type="ARBA" id="ARBA00022629"/>
    </source>
</evidence>
<comment type="caution">
    <text evidence="4">The sequence shown here is derived from an EMBL/GenBank/DDBJ whole genome shotgun (WGS) entry which is preliminary data.</text>
</comment>
<dbReference type="Gene3D" id="3.30.420.40">
    <property type="match status" value="2"/>
</dbReference>
<dbReference type="Gene3D" id="1.10.10.10">
    <property type="entry name" value="Winged helix-like DNA-binding domain superfamily/Winged helix DNA-binding domain"/>
    <property type="match status" value="1"/>
</dbReference>
<comment type="function">
    <text evidence="1">Transcriptional repressor of xylose-utilizing enzymes.</text>
</comment>
<gene>
    <name evidence="4" type="ORF">J2Z40_002094</name>
</gene>
<name>A0ABS4RF44_9BACI</name>
<dbReference type="InterPro" id="IPR043129">
    <property type="entry name" value="ATPase_NBD"/>
</dbReference>
<dbReference type="EMBL" id="JAGIKZ010000010">
    <property type="protein sequence ID" value="MBP2241531.1"/>
    <property type="molecule type" value="Genomic_DNA"/>
</dbReference>
<comment type="similarity">
    <text evidence="2">Belongs to the ROK (NagC/XylR) family.</text>
</comment>
<keyword evidence="3" id="KW-0119">Carbohydrate metabolism</keyword>
<reference evidence="4 5" key="1">
    <citation type="submission" date="2021-03" db="EMBL/GenBank/DDBJ databases">
        <title>Genomic Encyclopedia of Type Strains, Phase IV (KMG-IV): sequencing the most valuable type-strain genomes for metagenomic binning, comparative biology and taxonomic classification.</title>
        <authorList>
            <person name="Goeker M."/>
        </authorList>
    </citation>
    <scope>NUCLEOTIDE SEQUENCE [LARGE SCALE GENOMIC DNA]</scope>
    <source>
        <strain evidence="4 5">DSM 26675</strain>
    </source>
</reference>
<dbReference type="InterPro" id="IPR036388">
    <property type="entry name" value="WH-like_DNA-bd_sf"/>
</dbReference>
<keyword evidence="5" id="KW-1185">Reference proteome</keyword>
<proteinExistence type="inferred from homology"/>
<evidence type="ECO:0000313" key="4">
    <source>
        <dbReference type="EMBL" id="MBP2241531.1"/>
    </source>
</evidence>
<evidence type="ECO:0000256" key="1">
    <source>
        <dbReference type="ARBA" id="ARBA00002486"/>
    </source>
</evidence>
<dbReference type="Pfam" id="PF00480">
    <property type="entry name" value="ROK"/>
    <property type="match status" value="1"/>
</dbReference>
<protein>
    <submittedName>
        <fullName evidence="4">Glucokinase-like ROK family protein</fullName>
    </submittedName>
</protein>
<dbReference type="InterPro" id="IPR000600">
    <property type="entry name" value="ROK"/>
</dbReference>
<sequence length="391" mass="42806">MENMTWNQKVVKKNNKALVLQIIREKEQISRADIAQVSGLNKATVSLLVSELLEEELTFESGPGVSSGGRRPVILHFNKEAGYTIGVDIGVNYVLCVLTDLKGTIIIEKNQLVNRTPYSGIISIIQDMIQSLINEMPSSKYGVVGIGVGVPGIVNKEGTVLLAPNLGWTNIQLKTDLERLFHIPVIIENEAKAGAVGEQQFGSGQDFQNIIYISAGIGIGVGIIFNNQLYQGKNGFSGEMGHMIIQMDGKQCNCGSKGCWEAYASEHALLAMADEKIESLESLIKLAENGDQTSKEIFKKTGNYLGYGISNIINTFNPDQVIIGNRLALAKEWMEESIQTTIAHHTLAFHKNEMQLDFAKYSKHSTVLGVSAFVVENFLKGEAKISLSELN</sequence>
<dbReference type="InterPro" id="IPR036390">
    <property type="entry name" value="WH_DNA-bd_sf"/>
</dbReference>
<keyword evidence="3" id="KW-0859">Xylose metabolism</keyword>
<evidence type="ECO:0000256" key="2">
    <source>
        <dbReference type="ARBA" id="ARBA00006479"/>
    </source>
</evidence>
<organism evidence="4 5">
    <name type="scientific">Cytobacillus eiseniae</name>
    <dbReference type="NCBI Taxonomy" id="762947"/>
    <lineage>
        <taxon>Bacteria</taxon>
        <taxon>Bacillati</taxon>
        <taxon>Bacillota</taxon>
        <taxon>Bacilli</taxon>
        <taxon>Bacillales</taxon>
        <taxon>Bacillaceae</taxon>
        <taxon>Cytobacillus</taxon>
    </lineage>
</organism>
<accession>A0ABS4RF44</accession>
<dbReference type="CDD" id="cd24076">
    <property type="entry name" value="ASKHA_ATPase_ROK_BsXylR-like"/>
    <property type="match status" value="1"/>
</dbReference>
<dbReference type="Proteomes" id="UP001519293">
    <property type="component" value="Unassembled WGS sequence"/>
</dbReference>
<dbReference type="SUPFAM" id="SSF46785">
    <property type="entry name" value="Winged helix' DNA-binding domain"/>
    <property type="match status" value="1"/>
</dbReference>
<dbReference type="PANTHER" id="PTHR18964:SF149">
    <property type="entry name" value="BIFUNCTIONAL UDP-N-ACETYLGLUCOSAMINE 2-EPIMERASE_N-ACETYLMANNOSAMINE KINASE"/>
    <property type="match status" value="1"/>
</dbReference>
<evidence type="ECO:0000313" key="5">
    <source>
        <dbReference type="Proteomes" id="UP001519293"/>
    </source>
</evidence>
<dbReference type="SUPFAM" id="SSF53067">
    <property type="entry name" value="Actin-like ATPase domain"/>
    <property type="match status" value="1"/>
</dbReference>
<dbReference type="PANTHER" id="PTHR18964">
    <property type="entry name" value="ROK (REPRESSOR, ORF, KINASE) FAMILY"/>
    <property type="match status" value="1"/>
</dbReference>